<accession>A0A1C7MVD0</accession>
<dbReference type="PANTHER" id="PTHR45708:SF49">
    <property type="entry name" value="ENDOCHITINASE"/>
    <property type="match status" value="1"/>
</dbReference>
<dbReference type="InterPro" id="IPR050542">
    <property type="entry name" value="Glycosyl_Hydrlase18_Chitinase"/>
</dbReference>
<dbReference type="InterPro" id="IPR001223">
    <property type="entry name" value="Glyco_hydro18_cat"/>
</dbReference>
<dbReference type="Pfam" id="PF00704">
    <property type="entry name" value="Glyco_hydro_18"/>
    <property type="match status" value="1"/>
</dbReference>
<feature type="domain" description="GH18" evidence="3">
    <location>
        <begin position="12"/>
        <end position="284"/>
    </location>
</feature>
<dbReference type="GO" id="GO:0005576">
    <property type="term" value="C:extracellular region"/>
    <property type="evidence" value="ECO:0007669"/>
    <property type="project" value="TreeGrafter"/>
</dbReference>
<dbReference type="SUPFAM" id="SSF51445">
    <property type="entry name" value="(Trans)glycosidases"/>
    <property type="match status" value="1"/>
</dbReference>
<keyword evidence="2" id="KW-0326">Glycosidase</keyword>
<dbReference type="AlphaFoldDB" id="A0A1C7MVD0"/>
<evidence type="ECO:0000313" key="4">
    <source>
        <dbReference type="EMBL" id="OBZ80831.1"/>
    </source>
</evidence>
<comment type="caution">
    <text evidence="4">The sequence shown here is derived from an EMBL/GenBank/DDBJ whole genome shotgun (WGS) entry which is preliminary data.</text>
</comment>
<sequence>MHQRRQILRRKDGLALYWGQGDYNEKRLSYYCDQEGVSIVILSFIANFSGGPKKSPVLDLSDNCKNTNNCSEAARDIKHCQKKGIKVLISLGGAVGPYKRQSWDPDLLAWWLWTKFLGGDDESVSRPFGDVVLDGVDYDPEGVDGEGYDRNIDTLRKLFKTQYPRREYLITAAPQCPDLEKYEKNAVYNILNPSNPKYNSYPNITFVQFYNNKCSASAYNSNKPTAFNFSAWNKWAQKTGSKIYLGVLGKQNNMDTGYVNYEKLTVILDDVERSKNFGGVMMWD</sequence>
<dbReference type="Gene3D" id="3.20.20.80">
    <property type="entry name" value="Glycosidases"/>
    <property type="match status" value="1"/>
</dbReference>
<evidence type="ECO:0000256" key="1">
    <source>
        <dbReference type="ARBA" id="ARBA00022801"/>
    </source>
</evidence>
<keyword evidence="5" id="KW-1185">Reference proteome</keyword>
<reference evidence="4 5" key="1">
    <citation type="submission" date="2016-03" db="EMBL/GenBank/DDBJ databases">
        <title>Choanephora cucurbitarum.</title>
        <authorList>
            <person name="Min B."/>
            <person name="Park H."/>
            <person name="Park J.-H."/>
            <person name="Shin H.-D."/>
            <person name="Choi I.-G."/>
        </authorList>
    </citation>
    <scope>NUCLEOTIDE SEQUENCE [LARGE SCALE GENOMIC DNA]</scope>
    <source>
        <strain evidence="4 5">KUS-F28377</strain>
    </source>
</reference>
<dbReference type="InParanoid" id="A0A1C7MVD0"/>
<dbReference type="Proteomes" id="UP000093000">
    <property type="component" value="Unassembled WGS sequence"/>
</dbReference>
<evidence type="ECO:0000256" key="2">
    <source>
        <dbReference type="ARBA" id="ARBA00023295"/>
    </source>
</evidence>
<evidence type="ECO:0000259" key="3">
    <source>
        <dbReference type="PROSITE" id="PS51910"/>
    </source>
</evidence>
<dbReference type="PROSITE" id="PS51910">
    <property type="entry name" value="GH18_2"/>
    <property type="match status" value="1"/>
</dbReference>
<keyword evidence="1" id="KW-0378">Hydrolase</keyword>
<organism evidence="4 5">
    <name type="scientific">Choanephora cucurbitarum</name>
    <dbReference type="NCBI Taxonomy" id="101091"/>
    <lineage>
        <taxon>Eukaryota</taxon>
        <taxon>Fungi</taxon>
        <taxon>Fungi incertae sedis</taxon>
        <taxon>Mucoromycota</taxon>
        <taxon>Mucoromycotina</taxon>
        <taxon>Mucoromycetes</taxon>
        <taxon>Mucorales</taxon>
        <taxon>Mucorineae</taxon>
        <taxon>Choanephoraceae</taxon>
        <taxon>Choanephoroideae</taxon>
        <taxon>Choanephora</taxon>
    </lineage>
</organism>
<evidence type="ECO:0000313" key="5">
    <source>
        <dbReference type="Proteomes" id="UP000093000"/>
    </source>
</evidence>
<name>A0A1C7MVD0_9FUNG</name>
<gene>
    <name evidence="4" type="primary">CHIA_1</name>
    <name evidence="4" type="ORF">A0J61_11120</name>
</gene>
<dbReference type="GO" id="GO:0005975">
    <property type="term" value="P:carbohydrate metabolic process"/>
    <property type="evidence" value="ECO:0007669"/>
    <property type="project" value="InterPro"/>
</dbReference>
<dbReference type="GO" id="GO:0004568">
    <property type="term" value="F:chitinase activity"/>
    <property type="evidence" value="ECO:0007669"/>
    <property type="project" value="TreeGrafter"/>
</dbReference>
<dbReference type="PANTHER" id="PTHR45708">
    <property type="entry name" value="ENDOCHITINASE"/>
    <property type="match status" value="1"/>
</dbReference>
<protein>
    <submittedName>
        <fullName evidence="4">Acidic endochitinase</fullName>
    </submittedName>
</protein>
<dbReference type="OrthoDB" id="6020543at2759"/>
<proteinExistence type="predicted"/>
<feature type="non-terminal residue" evidence="4">
    <location>
        <position position="284"/>
    </location>
</feature>
<dbReference type="EMBL" id="LUGH01001691">
    <property type="protein sequence ID" value="OBZ80831.1"/>
    <property type="molecule type" value="Genomic_DNA"/>
</dbReference>
<dbReference type="InterPro" id="IPR017853">
    <property type="entry name" value="GH"/>
</dbReference>